<name>A0A5M3WMP8_9ACTN</name>
<evidence type="ECO:0000313" key="2">
    <source>
        <dbReference type="Proteomes" id="UP000331127"/>
    </source>
</evidence>
<dbReference type="RefSeq" id="WP_155355420.1">
    <property type="nucleotide sequence ID" value="NZ_BAAAHL010000027.1"/>
</dbReference>
<reference evidence="1 2" key="1">
    <citation type="submission" date="2019-10" db="EMBL/GenBank/DDBJ databases">
        <title>Whole genome shotgun sequence of Acrocarpospora macrocephala NBRC 16266.</title>
        <authorList>
            <person name="Ichikawa N."/>
            <person name="Kimura A."/>
            <person name="Kitahashi Y."/>
            <person name="Komaki H."/>
            <person name="Oguchi A."/>
        </authorList>
    </citation>
    <scope>NUCLEOTIDE SEQUENCE [LARGE SCALE GENOMIC DNA]</scope>
    <source>
        <strain evidence="1 2">NBRC 16266</strain>
    </source>
</reference>
<evidence type="ECO:0000313" key="1">
    <source>
        <dbReference type="EMBL" id="GES09916.1"/>
    </source>
</evidence>
<comment type="caution">
    <text evidence="1">The sequence shown here is derived from an EMBL/GenBank/DDBJ whole genome shotgun (WGS) entry which is preliminary data.</text>
</comment>
<dbReference type="Pfam" id="PF08843">
    <property type="entry name" value="AbiEii"/>
    <property type="match status" value="1"/>
</dbReference>
<gene>
    <name evidence="1" type="ORF">Amac_035120</name>
</gene>
<accession>A0A5M3WMP8</accession>
<sequence>MDPLHEQAVKIGLAATQRFGFALAGGYAVQAHGFLTRRSEDVDLFTSTGGDFDAAVVAALEAYRQAGLTAETTMVNPGFARLLLTDADGHSVRVEMGVDWRAHPPVTLEIGPVLHPDDTVGNKVAALYSRAEVRDFVDVNAVLRSGRYSADDLTRLAANADPGFDTGMFSVALSALDRIPDQAIAYHGLSESEIDRLRGRFREWDESLSSRERPDGV</sequence>
<proteinExistence type="predicted"/>
<dbReference type="EMBL" id="BLAE01000018">
    <property type="protein sequence ID" value="GES09916.1"/>
    <property type="molecule type" value="Genomic_DNA"/>
</dbReference>
<evidence type="ECO:0008006" key="3">
    <source>
        <dbReference type="Google" id="ProtNLM"/>
    </source>
</evidence>
<dbReference type="OrthoDB" id="3870258at2"/>
<dbReference type="Proteomes" id="UP000331127">
    <property type="component" value="Unassembled WGS sequence"/>
</dbReference>
<keyword evidence="2" id="KW-1185">Reference proteome</keyword>
<dbReference type="InterPro" id="IPR014942">
    <property type="entry name" value="AbiEii"/>
</dbReference>
<protein>
    <recommendedName>
        <fullName evidence="3">Nucleotidyl transferase AbiEii toxin, Type IV TA system</fullName>
    </recommendedName>
</protein>
<organism evidence="1 2">
    <name type="scientific">Acrocarpospora macrocephala</name>
    <dbReference type="NCBI Taxonomy" id="150177"/>
    <lineage>
        <taxon>Bacteria</taxon>
        <taxon>Bacillati</taxon>
        <taxon>Actinomycetota</taxon>
        <taxon>Actinomycetes</taxon>
        <taxon>Streptosporangiales</taxon>
        <taxon>Streptosporangiaceae</taxon>
        <taxon>Acrocarpospora</taxon>
    </lineage>
</organism>
<dbReference type="AlphaFoldDB" id="A0A5M3WMP8"/>